<dbReference type="InterPro" id="IPR044152">
    <property type="entry name" value="YqjM-like"/>
</dbReference>
<evidence type="ECO:0000256" key="2">
    <source>
        <dbReference type="ARBA" id="ARBA00022575"/>
    </source>
</evidence>
<dbReference type="Pfam" id="PF00724">
    <property type="entry name" value="Oxidored_FMN"/>
    <property type="match status" value="1"/>
</dbReference>
<dbReference type="InterPro" id="IPR023663">
    <property type="entry name" value="NADPH_DH_bac"/>
</dbReference>
<feature type="domain" description="NADH:flavin oxidoreductase/NADH oxidase N-terminal" evidence="8">
    <location>
        <begin position="5"/>
        <end position="322"/>
    </location>
</feature>
<dbReference type="SUPFAM" id="SSF51395">
    <property type="entry name" value="FMN-linked oxidoreductases"/>
    <property type="match status" value="1"/>
</dbReference>
<dbReference type="PANTHER" id="PTHR43303:SF4">
    <property type="entry name" value="NADPH DEHYDROGENASE C23G7.10C-RELATED"/>
    <property type="match status" value="1"/>
</dbReference>
<dbReference type="Gene3D" id="3.20.20.70">
    <property type="entry name" value="Aldolase class I"/>
    <property type="match status" value="1"/>
</dbReference>
<comment type="caution">
    <text evidence="7">Lacks conserved residue(s) required for the propagation of feature annotation.</text>
</comment>
<dbReference type="Proteomes" id="UP001357223">
    <property type="component" value="Chromosome"/>
</dbReference>
<dbReference type="EMBL" id="CP137640">
    <property type="protein sequence ID" value="WVX82814.1"/>
    <property type="molecule type" value="Genomic_DNA"/>
</dbReference>
<dbReference type="CDD" id="cd02932">
    <property type="entry name" value="OYE_YqiM_FMN"/>
    <property type="match status" value="1"/>
</dbReference>
<evidence type="ECO:0000259" key="8">
    <source>
        <dbReference type="Pfam" id="PF00724"/>
    </source>
</evidence>
<keyword evidence="4 7" id="KW-0288">FMN</keyword>
<comment type="catalytic activity">
    <reaction evidence="7">
        <text>A + NADPH + H(+) = AH2 + NADP(+)</text>
        <dbReference type="Rhea" id="RHEA:13149"/>
        <dbReference type="ChEBI" id="CHEBI:13193"/>
        <dbReference type="ChEBI" id="CHEBI:15378"/>
        <dbReference type="ChEBI" id="CHEBI:17499"/>
        <dbReference type="ChEBI" id="CHEBI:57783"/>
        <dbReference type="ChEBI" id="CHEBI:58349"/>
        <dbReference type="EC" id="1.6.99.1"/>
    </reaction>
</comment>
<feature type="binding site" evidence="7">
    <location>
        <begin position="165"/>
        <end position="168"/>
    </location>
    <ligand>
        <name>substrate</name>
    </ligand>
</feature>
<keyword evidence="6 7" id="KW-0560">Oxidoreductase</keyword>
<dbReference type="HAMAP" id="MF_01614">
    <property type="entry name" value="NamA"/>
    <property type="match status" value="1"/>
</dbReference>
<organism evidence="9 10">
    <name type="scientific">Niallia oryzisoli</name>
    <dbReference type="NCBI Taxonomy" id="1737571"/>
    <lineage>
        <taxon>Bacteria</taxon>
        <taxon>Bacillati</taxon>
        <taxon>Bacillota</taxon>
        <taxon>Bacilli</taxon>
        <taxon>Bacillales</taxon>
        <taxon>Bacillaceae</taxon>
        <taxon>Niallia</taxon>
    </lineage>
</organism>
<keyword evidence="10" id="KW-1185">Reference proteome</keyword>
<accession>A0ABZ2CGA2</accession>
<feature type="binding site" evidence="7">
    <location>
        <position position="103"/>
    </location>
    <ligand>
        <name>FMN</name>
        <dbReference type="ChEBI" id="CHEBI:58210"/>
    </ligand>
</feature>
<protein>
    <recommendedName>
        <fullName evidence="7">NADPH dehydrogenase</fullName>
        <ecNumber evidence="7">1.6.99.1</ecNumber>
    </recommendedName>
</protein>
<dbReference type="GO" id="GO:0003959">
    <property type="term" value="F:NADPH dehydrogenase activity"/>
    <property type="evidence" value="ECO:0007669"/>
    <property type="project" value="UniProtKB-EC"/>
</dbReference>
<comment type="function">
    <text evidence="7">Catalyzes the reduction of the double bond of an array of alpha,beta-unsaturated aldehydes and ketones. It also reduces the nitro group of nitroester and nitroaromatic compounds. It could have a role in detoxification processes.</text>
</comment>
<dbReference type="NCBIfam" id="NF010047">
    <property type="entry name" value="PRK13523.1"/>
    <property type="match status" value="1"/>
</dbReference>
<evidence type="ECO:0000256" key="4">
    <source>
        <dbReference type="ARBA" id="ARBA00022643"/>
    </source>
</evidence>
<reference evidence="9 10" key="1">
    <citation type="submission" date="2023-10" db="EMBL/GenBank/DDBJ databases">
        <title>Niallia locisalis sp.nov. isolated from a salt pond sample.</title>
        <authorList>
            <person name="Li X.-J."/>
            <person name="Dong L."/>
        </authorList>
    </citation>
    <scope>NUCLEOTIDE SEQUENCE [LARGE SCALE GENOMIC DNA]</scope>
    <source>
        <strain evidence="9 10">DSM 29761</strain>
    </source>
</reference>
<feature type="binding site" evidence="7">
    <location>
        <position position="61"/>
    </location>
    <ligand>
        <name>FMN</name>
        <dbReference type="ChEBI" id="CHEBI:58210"/>
    </ligand>
</feature>
<gene>
    <name evidence="7 9" type="primary">namA</name>
    <name evidence="9" type="ORF">R4Z09_07490</name>
</gene>
<comment type="subunit">
    <text evidence="7">Homotetramer.</text>
</comment>
<proteinExistence type="inferred from homology"/>
<evidence type="ECO:0000256" key="5">
    <source>
        <dbReference type="ARBA" id="ARBA00022857"/>
    </source>
</evidence>
<dbReference type="InterPro" id="IPR001155">
    <property type="entry name" value="OxRdtase_FMN_N"/>
</dbReference>
<name>A0ABZ2CGA2_9BACI</name>
<comment type="similarity">
    <text evidence="7">Belongs to the NADH:flavin oxidoreductase/NADH oxidase family. NamA subfamily.</text>
</comment>
<dbReference type="PANTHER" id="PTHR43303">
    <property type="entry name" value="NADPH DEHYDROGENASE C23G7.10C-RELATED"/>
    <property type="match status" value="1"/>
</dbReference>
<keyword evidence="2 7" id="KW-0216">Detoxification</keyword>
<dbReference type="EC" id="1.6.99.1" evidence="7"/>
<evidence type="ECO:0000256" key="6">
    <source>
        <dbReference type="ARBA" id="ARBA00023002"/>
    </source>
</evidence>
<evidence type="ECO:0000313" key="9">
    <source>
        <dbReference type="EMBL" id="WVX82814.1"/>
    </source>
</evidence>
<evidence type="ECO:0000256" key="7">
    <source>
        <dbReference type="HAMAP-Rule" id="MF_01614"/>
    </source>
</evidence>
<feature type="binding site" evidence="7">
    <location>
        <begin position="308"/>
        <end position="309"/>
    </location>
    <ligand>
        <name>FMN</name>
        <dbReference type="ChEBI" id="CHEBI:58210"/>
    </ligand>
</feature>
<evidence type="ECO:0000313" key="10">
    <source>
        <dbReference type="Proteomes" id="UP001357223"/>
    </source>
</evidence>
<sequence length="346" mass="38700">MEETKLFSPYTIKNVTLKNRIVMAPMCMYSCTEQDGKVTPWHYTHYISRAVGQTGLLIQEATAVSQEGRISPYDLGIWNDEHIEGLLQLTTLIKESGAKCGIQLGHAGRKAELDGEILAPSAIPFDAKSKTPKEMTTDDIHLTVAAFKKAAERAKKAGFDVIEIHGAHGYLINQFLSPLSNHRNDEYGGSPENRYRFLKEVIEAVKSVWDGPLFVRVSANEYHPEGLTVEDYVIYSRWMKEQGVDLIDVSSGAIVPAKINIYPGYQVPLAEKIKHGAEIPTGAVGLITSGLQAEEILQSERADLILLARELLRDPYWPRKAALELGVDIEGPVQYERGWKQRRNQR</sequence>
<feature type="binding site" evidence="7">
    <location>
        <position position="216"/>
    </location>
    <ligand>
        <name>FMN</name>
        <dbReference type="ChEBI" id="CHEBI:58210"/>
    </ligand>
</feature>
<keyword evidence="3 7" id="KW-0285">Flavoprotein</keyword>
<dbReference type="RefSeq" id="WP_338451709.1">
    <property type="nucleotide sequence ID" value="NZ_CP137640.1"/>
</dbReference>
<comment type="cofactor">
    <cofactor evidence="1 7">
        <name>FMN</name>
        <dbReference type="ChEBI" id="CHEBI:58210"/>
    </cofactor>
</comment>
<feature type="binding site" evidence="7">
    <location>
        <position position="29"/>
    </location>
    <ligand>
        <name>substrate</name>
    </ligand>
</feature>
<evidence type="ECO:0000256" key="1">
    <source>
        <dbReference type="ARBA" id="ARBA00001917"/>
    </source>
</evidence>
<evidence type="ECO:0000256" key="3">
    <source>
        <dbReference type="ARBA" id="ARBA00022630"/>
    </source>
</evidence>
<dbReference type="InterPro" id="IPR013785">
    <property type="entry name" value="Aldolase_TIM"/>
</dbReference>
<keyword evidence="5 7" id="KW-0521">NADP</keyword>